<sequence length="341" mass="37838">MWLHPDLGKNLPLISLLSAIVCLGGCTNQPTDDQLEVWRKEAIARNAQIVADNAKKTRPSEWNLVIQGETATGKPVKLDWQQLFALANTHVKTTDANQVVQRERIFDFRGIPVSGLLKNFGYQSNVTEVTFVCYDAYQVTLPLTDLLAYPIILALTSNGKPIERDQGGPTYLVFPDTDFPQLLQKYDSSSWAFYVNHVVVGTERVKLQVGKRELNLTDLDKLPQVTLTEPVGYRVGWPNGKIQLHGVRMRDVLALAGVQLPSLGFVVVRGKPPIYNNPANPVTLPAANVRDCDIVLATRWGEDKQLIPARKGGPITLAFGSNCNLKDLPWVTFVEALTTKQ</sequence>
<evidence type="ECO:0000313" key="2">
    <source>
        <dbReference type="EMBL" id="AFZ23218.1"/>
    </source>
</evidence>
<organism evidence="2 3">
    <name type="scientific">Cylindrospermum stagnale PCC 7417</name>
    <dbReference type="NCBI Taxonomy" id="56107"/>
    <lineage>
        <taxon>Bacteria</taxon>
        <taxon>Bacillati</taxon>
        <taxon>Cyanobacteriota</taxon>
        <taxon>Cyanophyceae</taxon>
        <taxon>Nostocales</taxon>
        <taxon>Nostocaceae</taxon>
        <taxon>Cylindrospermum</taxon>
    </lineage>
</organism>
<dbReference type="HOGENOM" id="CLU_733220_0_0_3"/>
<dbReference type="KEGG" id="csg:Cylst_0892"/>
<dbReference type="STRING" id="56107.Cylst_0892"/>
<name>K9WSN9_9NOST</name>
<protein>
    <recommendedName>
        <fullName evidence="1">Oxidoreductase molybdopterin-binding domain-containing protein</fullName>
    </recommendedName>
</protein>
<dbReference type="OrthoDB" id="456375at2"/>
<dbReference type="RefSeq" id="WP_015206474.1">
    <property type="nucleotide sequence ID" value="NC_019757.1"/>
</dbReference>
<evidence type="ECO:0000259" key="1">
    <source>
        <dbReference type="Pfam" id="PF00174"/>
    </source>
</evidence>
<dbReference type="Gene3D" id="3.90.420.10">
    <property type="entry name" value="Oxidoreductase, molybdopterin-binding domain"/>
    <property type="match status" value="2"/>
</dbReference>
<dbReference type="EMBL" id="CP003642">
    <property type="protein sequence ID" value="AFZ23218.1"/>
    <property type="molecule type" value="Genomic_DNA"/>
</dbReference>
<dbReference type="Pfam" id="PF00174">
    <property type="entry name" value="Oxidored_molyb"/>
    <property type="match status" value="1"/>
</dbReference>
<gene>
    <name evidence="2" type="ORF">Cylst_0892</name>
</gene>
<dbReference type="InterPro" id="IPR000572">
    <property type="entry name" value="OxRdtase_Mopterin-bd_dom"/>
</dbReference>
<evidence type="ECO:0000313" key="3">
    <source>
        <dbReference type="Proteomes" id="UP000010475"/>
    </source>
</evidence>
<dbReference type="Proteomes" id="UP000010475">
    <property type="component" value="Chromosome"/>
</dbReference>
<dbReference type="PATRIC" id="fig|56107.3.peg.1000"/>
<dbReference type="SUPFAM" id="SSF56524">
    <property type="entry name" value="Oxidoreductase molybdopterin-binding domain"/>
    <property type="match status" value="2"/>
</dbReference>
<dbReference type="AlphaFoldDB" id="K9WSN9"/>
<reference evidence="2 3" key="1">
    <citation type="submission" date="2012-06" db="EMBL/GenBank/DDBJ databases">
        <title>Finished chromosome of genome of Cylindrospermum stagnale PCC 7417.</title>
        <authorList>
            <consortium name="US DOE Joint Genome Institute"/>
            <person name="Gugger M."/>
            <person name="Coursin T."/>
            <person name="Rippka R."/>
            <person name="Tandeau De Marsac N."/>
            <person name="Huntemann M."/>
            <person name="Wei C.-L."/>
            <person name="Han J."/>
            <person name="Detter J.C."/>
            <person name="Han C."/>
            <person name="Tapia R."/>
            <person name="Chen A."/>
            <person name="Kyrpides N."/>
            <person name="Mavromatis K."/>
            <person name="Markowitz V."/>
            <person name="Szeto E."/>
            <person name="Ivanova N."/>
            <person name="Pagani I."/>
            <person name="Pati A."/>
            <person name="Goodwin L."/>
            <person name="Nordberg H.P."/>
            <person name="Cantor M.N."/>
            <person name="Hua S.X."/>
            <person name="Woyke T."/>
            <person name="Kerfeld C.A."/>
        </authorList>
    </citation>
    <scope>NUCLEOTIDE SEQUENCE [LARGE SCALE GENOMIC DNA]</scope>
    <source>
        <strain evidence="2 3">PCC 7417</strain>
    </source>
</reference>
<dbReference type="eggNOG" id="COG2041">
    <property type="taxonomic scope" value="Bacteria"/>
</dbReference>
<keyword evidence="3" id="KW-1185">Reference proteome</keyword>
<proteinExistence type="predicted"/>
<dbReference type="InterPro" id="IPR036374">
    <property type="entry name" value="OxRdtase_Mopterin-bd_sf"/>
</dbReference>
<accession>K9WSN9</accession>
<feature type="domain" description="Oxidoreductase molybdopterin-binding" evidence="1">
    <location>
        <begin position="56"/>
        <end position="176"/>
    </location>
</feature>